<accession>A0A9X9T948</accession>
<dbReference type="InterPro" id="IPR029060">
    <property type="entry name" value="PIN-like_dom_sf"/>
</dbReference>
<name>A0A9X9T948_METOG</name>
<dbReference type="EMBL" id="CP113361">
    <property type="protein sequence ID" value="WAI02305.1"/>
    <property type="molecule type" value="Genomic_DNA"/>
</dbReference>
<reference evidence="1" key="1">
    <citation type="submission" date="2022-11" db="EMBL/GenBank/DDBJ databases">
        <title>Complete genome sequence of Methanogenium organophilum DSM 3596.</title>
        <authorList>
            <person name="Chen S.-C."/>
            <person name="Lai S.-J."/>
            <person name="You Y.-T."/>
        </authorList>
    </citation>
    <scope>NUCLEOTIDE SEQUENCE</scope>
    <source>
        <strain evidence="1">DSM 3596</strain>
    </source>
</reference>
<dbReference type="Proteomes" id="UP001163096">
    <property type="component" value="Chromosome"/>
</dbReference>
<evidence type="ECO:0008006" key="3">
    <source>
        <dbReference type="Google" id="ProtNLM"/>
    </source>
</evidence>
<proteinExistence type="predicted"/>
<dbReference type="KEGG" id="mou:OU421_05385"/>
<organism evidence="1 2">
    <name type="scientific">Methanogenium organophilum</name>
    <dbReference type="NCBI Taxonomy" id="2199"/>
    <lineage>
        <taxon>Archaea</taxon>
        <taxon>Methanobacteriati</taxon>
        <taxon>Methanobacteriota</taxon>
        <taxon>Stenosarchaea group</taxon>
        <taxon>Methanomicrobia</taxon>
        <taxon>Methanomicrobiales</taxon>
        <taxon>Methanomicrobiaceae</taxon>
        <taxon>Methanogenium</taxon>
    </lineage>
</organism>
<dbReference type="InterPro" id="IPR021799">
    <property type="entry name" value="PIN-like_prokaryotic"/>
</dbReference>
<dbReference type="SUPFAM" id="SSF88723">
    <property type="entry name" value="PIN domain-like"/>
    <property type="match status" value="1"/>
</dbReference>
<gene>
    <name evidence="1" type="ORF">OU421_05385</name>
</gene>
<dbReference type="Pfam" id="PF11848">
    <property type="entry name" value="DUF3368"/>
    <property type="match status" value="1"/>
</dbReference>
<keyword evidence="2" id="KW-1185">Reference proteome</keyword>
<dbReference type="RefSeq" id="WP_268187583.1">
    <property type="nucleotide sequence ID" value="NZ_CP113361.1"/>
</dbReference>
<sequence length="171" mass="19415">MGGLIPECIIDANVIFDAVEGNILPEIFQLGYHIITTDFVVMLDIKSIQHSELIALGLIVQDMPGELVEEILKLREKHIELSIPDLSVFVMARHNDAIMLSGDGELRRVAKKAGVAFHGTLWLIDEMVEKEILQPERAAEALQAMCDNDRWLPVEECRRRIRMWGIENTKK</sequence>
<protein>
    <recommendedName>
        <fullName evidence="3">PIN domain-containing protein</fullName>
    </recommendedName>
</protein>
<dbReference type="GeneID" id="76834513"/>
<evidence type="ECO:0000313" key="1">
    <source>
        <dbReference type="EMBL" id="WAI02305.1"/>
    </source>
</evidence>
<dbReference type="AlphaFoldDB" id="A0A9X9T948"/>
<evidence type="ECO:0000313" key="2">
    <source>
        <dbReference type="Proteomes" id="UP001163096"/>
    </source>
</evidence>